<keyword evidence="4 8" id="KW-1003">Cell membrane</keyword>
<dbReference type="InterPro" id="IPR002781">
    <property type="entry name" value="TM_pro_TauE-like"/>
</dbReference>
<keyword evidence="10" id="KW-1185">Reference proteome</keyword>
<name>A0ABW4M165_9HYPH</name>
<keyword evidence="6 8" id="KW-1133">Transmembrane helix</keyword>
<feature type="transmembrane region" description="Helical" evidence="8">
    <location>
        <begin position="102"/>
        <end position="120"/>
    </location>
</feature>
<dbReference type="InterPro" id="IPR052017">
    <property type="entry name" value="TSUP"/>
</dbReference>
<comment type="similarity">
    <text evidence="2 8">Belongs to the 4-toluene sulfonate uptake permease (TSUP) (TC 2.A.102) family.</text>
</comment>
<organism evidence="9 10">
    <name type="scientific">Rhizobium helianthi</name>
    <dbReference type="NCBI Taxonomy" id="1132695"/>
    <lineage>
        <taxon>Bacteria</taxon>
        <taxon>Pseudomonadati</taxon>
        <taxon>Pseudomonadota</taxon>
        <taxon>Alphaproteobacteria</taxon>
        <taxon>Hyphomicrobiales</taxon>
        <taxon>Rhizobiaceae</taxon>
        <taxon>Rhizobium/Agrobacterium group</taxon>
        <taxon>Rhizobium</taxon>
    </lineage>
</organism>
<evidence type="ECO:0000256" key="4">
    <source>
        <dbReference type="ARBA" id="ARBA00022475"/>
    </source>
</evidence>
<protein>
    <recommendedName>
        <fullName evidence="8">Probable membrane transporter protein</fullName>
    </recommendedName>
</protein>
<dbReference type="RefSeq" id="WP_377396547.1">
    <property type="nucleotide sequence ID" value="NZ_JBHUEQ010000003.1"/>
</dbReference>
<evidence type="ECO:0000256" key="2">
    <source>
        <dbReference type="ARBA" id="ARBA00009142"/>
    </source>
</evidence>
<evidence type="ECO:0000256" key="1">
    <source>
        <dbReference type="ARBA" id="ARBA00004651"/>
    </source>
</evidence>
<keyword evidence="5 8" id="KW-0812">Transmembrane</keyword>
<reference evidence="10" key="1">
    <citation type="journal article" date="2019" name="Int. J. Syst. Evol. Microbiol.">
        <title>The Global Catalogue of Microorganisms (GCM) 10K type strain sequencing project: providing services to taxonomists for standard genome sequencing and annotation.</title>
        <authorList>
            <consortium name="The Broad Institute Genomics Platform"/>
            <consortium name="The Broad Institute Genome Sequencing Center for Infectious Disease"/>
            <person name="Wu L."/>
            <person name="Ma J."/>
        </authorList>
    </citation>
    <scope>NUCLEOTIDE SEQUENCE [LARGE SCALE GENOMIC DNA]</scope>
    <source>
        <strain evidence="10">CG52</strain>
    </source>
</reference>
<sequence>MHDIAFHLLLLLFAAAVLAGFIDSIAGGGGLVTLPCLLLAGFPPLEALATNKLQGTFGSGSATFAYARRGHVKLKKQMPMALIAYVAAGIGSLIASHVPGHYLATAIPFLLIGIALFFALKPRLSDEDSTQRITPTIFAVTAVPLVALYDGIFGPGAGSFYMLGFVMLAGFGMLKATAHTKLLNLGSNLGSLTVFALNGAILWKVGLVMGAGQLIGAQLGSGLAMRSGAKIIKPLLVITCIALATKLLSDPNHPVRMWLGF</sequence>
<feature type="transmembrane region" description="Helical" evidence="8">
    <location>
        <begin position="189"/>
        <end position="211"/>
    </location>
</feature>
<comment type="caution">
    <text evidence="9">The sequence shown here is derived from an EMBL/GenBank/DDBJ whole genome shotgun (WGS) entry which is preliminary data.</text>
</comment>
<evidence type="ECO:0000256" key="7">
    <source>
        <dbReference type="ARBA" id="ARBA00023136"/>
    </source>
</evidence>
<dbReference type="PANTHER" id="PTHR30269:SF0">
    <property type="entry name" value="MEMBRANE TRANSPORTER PROTEIN YFCA-RELATED"/>
    <property type="match status" value="1"/>
</dbReference>
<accession>A0ABW4M165</accession>
<evidence type="ECO:0000256" key="3">
    <source>
        <dbReference type="ARBA" id="ARBA00022448"/>
    </source>
</evidence>
<evidence type="ECO:0000256" key="5">
    <source>
        <dbReference type="ARBA" id="ARBA00022692"/>
    </source>
</evidence>
<evidence type="ECO:0000256" key="6">
    <source>
        <dbReference type="ARBA" id="ARBA00022989"/>
    </source>
</evidence>
<gene>
    <name evidence="9" type="ORF">ACFSE1_01625</name>
</gene>
<dbReference type="EMBL" id="JBHUEQ010000003">
    <property type="protein sequence ID" value="MFD1744148.1"/>
    <property type="molecule type" value="Genomic_DNA"/>
</dbReference>
<feature type="transmembrane region" description="Helical" evidence="8">
    <location>
        <begin position="158"/>
        <end position="177"/>
    </location>
</feature>
<feature type="transmembrane region" description="Helical" evidence="8">
    <location>
        <begin position="78"/>
        <end position="96"/>
    </location>
</feature>
<evidence type="ECO:0000313" key="10">
    <source>
        <dbReference type="Proteomes" id="UP001597322"/>
    </source>
</evidence>
<keyword evidence="3" id="KW-0813">Transport</keyword>
<dbReference type="Pfam" id="PF01925">
    <property type="entry name" value="TauE"/>
    <property type="match status" value="1"/>
</dbReference>
<evidence type="ECO:0000256" key="8">
    <source>
        <dbReference type="RuleBase" id="RU363041"/>
    </source>
</evidence>
<dbReference type="PANTHER" id="PTHR30269">
    <property type="entry name" value="TRANSMEMBRANE PROTEIN YFCA"/>
    <property type="match status" value="1"/>
</dbReference>
<evidence type="ECO:0000313" key="9">
    <source>
        <dbReference type="EMBL" id="MFD1744148.1"/>
    </source>
</evidence>
<keyword evidence="7 8" id="KW-0472">Membrane</keyword>
<dbReference type="Proteomes" id="UP001597322">
    <property type="component" value="Unassembled WGS sequence"/>
</dbReference>
<proteinExistence type="inferred from homology"/>
<comment type="subcellular location">
    <subcellularLocation>
        <location evidence="1 8">Cell membrane</location>
        <topology evidence="1 8">Multi-pass membrane protein</topology>
    </subcellularLocation>
</comment>